<protein>
    <submittedName>
        <fullName evidence="1">Uncharacterized protein</fullName>
    </submittedName>
</protein>
<dbReference type="STRING" id="1805209.AUJ73_00540"/>
<reference evidence="1 2" key="1">
    <citation type="journal article" date="2016" name="Environ. Microbiol.">
        <title>Genomic resolution of a cold subsurface aquifer community provides metabolic insights for novel microbes adapted to high CO concentrations.</title>
        <authorList>
            <person name="Probst A.J."/>
            <person name="Castelle C.J."/>
            <person name="Singh A."/>
            <person name="Brown C.T."/>
            <person name="Anantharaman K."/>
            <person name="Sharon I."/>
            <person name="Hug L.A."/>
            <person name="Burstein D."/>
            <person name="Emerson J.B."/>
            <person name="Thomas B.C."/>
            <person name="Banfield J.F."/>
        </authorList>
    </citation>
    <scope>NUCLEOTIDE SEQUENCE [LARGE SCALE GENOMIC DNA]</scope>
    <source>
        <strain evidence="1">CG1_02_37_22</strain>
    </source>
</reference>
<evidence type="ECO:0000313" key="2">
    <source>
        <dbReference type="Proteomes" id="UP000183120"/>
    </source>
</evidence>
<sequence>MLSKPSKCHLCGRRAQKFDRIWYNTYTIEYGVDGDPQLYWERAPEPGVEEILRLALSMLK</sequence>
<accession>A0A1J4TY31</accession>
<dbReference type="AlphaFoldDB" id="A0A1J4TY31"/>
<dbReference type="EMBL" id="MNUY01000008">
    <property type="protein sequence ID" value="OIO15509.1"/>
    <property type="molecule type" value="Genomic_DNA"/>
</dbReference>
<comment type="caution">
    <text evidence="1">The sequence shown here is derived from an EMBL/GenBank/DDBJ whole genome shotgun (WGS) entry which is preliminary data.</text>
</comment>
<organism evidence="1 2">
    <name type="scientific">Candidatus Gottesmanbacteria bacterium CG1_02_37_22</name>
    <dbReference type="NCBI Taxonomy" id="1805209"/>
    <lineage>
        <taxon>Bacteria</taxon>
        <taxon>Candidatus Gottesmaniibacteriota</taxon>
    </lineage>
</organism>
<evidence type="ECO:0000313" key="1">
    <source>
        <dbReference type="EMBL" id="OIO15509.1"/>
    </source>
</evidence>
<dbReference type="Proteomes" id="UP000183120">
    <property type="component" value="Unassembled WGS sequence"/>
</dbReference>
<gene>
    <name evidence="1" type="ORF">AUJ73_00540</name>
</gene>
<proteinExistence type="predicted"/>
<name>A0A1J4TY31_9BACT</name>